<dbReference type="Pfam" id="PF00106">
    <property type="entry name" value="adh_short"/>
    <property type="match status" value="1"/>
</dbReference>
<dbReference type="InterPro" id="IPR002347">
    <property type="entry name" value="SDR_fam"/>
</dbReference>
<accession>A0A2P2E1J6</accession>
<dbReference type="CDD" id="cd05374">
    <property type="entry name" value="17beta-HSD-like_SDR_c"/>
    <property type="match status" value="1"/>
</dbReference>
<dbReference type="PRINTS" id="PR00081">
    <property type="entry name" value="GDHRDH"/>
</dbReference>
<evidence type="ECO:0000256" key="1">
    <source>
        <dbReference type="RuleBase" id="RU000363"/>
    </source>
</evidence>
<evidence type="ECO:0000313" key="2">
    <source>
        <dbReference type="EMBL" id="GBF50751.1"/>
    </source>
</evidence>
<dbReference type="AlphaFoldDB" id="A0A2P2E1J6"/>
<reference evidence="2 3" key="1">
    <citation type="submission" date="2018-02" db="EMBL/GenBank/DDBJ databases">
        <title>Novel Leptospira species isolated from soil and water in Japan.</title>
        <authorList>
            <person name="Nakao R."/>
            <person name="Masuzawa T."/>
        </authorList>
    </citation>
    <scope>NUCLEOTIDE SEQUENCE [LARGE SCALE GENOMIC DNA]</scope>
    <source>
        <strain evidence="2 3">YH101</strain>
    </source>
</reference>
<organism evidence="2 3">
    <name type="scientific">Leptospira ryugenii</name>
    <dbReference type="NCBI Taxonomy" id="1917863"/>
    <lineage>
        <taxon>Bacteria</taxon>
        <taxon>Pseudomonadati</taxon>
        <taxon>Spirochaetota</taxon>
        <taxon>Spirochaetia</taxon>
        <taxon>Leptospirales</taxon>
        <taxon>Leptospiraceae</taxon>
        <taxon>Leptospira</taxon>
    </lineage>
</organism>
<dbReference type="PRINTS" id="PR00080">
    <property type="entry name" value="SDRFAMILY"/>
</dbReference>
<dbReference type="SUPFAM" id="SSF51735">
    <property type="entry name" value="NAD(P)-binding Rossmann-fold domains"/>
    <property type="match status" value="1"/>
</dbReference>
<dbReference type="Proteomes" id="UP000245133">
    <property type="component" value="Unassembled WGS sequence"/>
</dbReference>
<proteinExistence type="inferred from homology"/>
<protein>
    <submittedName>
        <fullName evidence="2">Short-chain dehydrogenase/reductase SDR</fullName>
    </submittedName>
</protein>
<dbReference type="Gene3D" id="3.40.50.720">
    <property type="entry name" value="NAD(P)-binding Rossmann-like Domain"/>
    <property type="match status" value="1"/>
</dbReference>
<gene>
    <name evidence="2" type="ORF">LPTSP4_22780</name>
</gene>
<comment type="caution">
    <text evidence="2">The sequence shown here is derived from an EMBL/GenBank/DDBJ whole genome shotgun (WGS) entry which is preliminary data.</text>
</comment>
<name>A0A2P2E1J6_9LEPT</name>
<dbReference type="PANTHER" id="PTHR43976">
    <property type="entry name" value="SHORT CHAIN DEHYDROGENASE"/>
    <property type="match status" value="1"/>
</dbReference>
<dbReference type="OrthoDB" id="9808814at2"/>
<dbReference type="RefSeq" id="WP_108976761.1">
    <property type="nucleotide sequence ID" value="NZ_BFBB01000007.1"/>
</dbReference>
<sequence length="292" mass="31835">MDRKHILITGAGGGFGLLTVKFLLDAGHTVIASLRDTEGRNQTKANNLKEMGAKIIEMDVTDQNSVDRGVKKAIEMSDHIDVLINNAGVGVLGVQETFTDNDLQKLFDINVFGVHRTTRTILPHLRNLKTGLIINISSLLGRIAVPFYGPYNASKWALEALSENYRIESSQFGVDVCIVEPGGYPTSFIDNLMRPSDVLRISSLKELSDTAEGFLKGFEEALAHNPLQNPVDVAKAILGLVETNAGSRPFRTVVDKMGMGNPIESYNASLADITKAIFTNFGIAHLLQLKVN</sequence>
<dbReference type="PANTHER" id="PTHR43976:SF9">
    <property type="entry name" value="OXIDOREDUCTASE"/>
    <property type="match status" value="1"/>
</dbReference>
<keyword evidence="3" id="KW-1185">Reference proteome</keyword>
<comment type="similarity">
    <text evidence="1">Belongs to the short-chain dehydrogenases/reductases (SDR) family.</text>
</comment>
<evidence type="ECO:0000313" key="3">
    <source>
        <dbReference type="Proteomes" id="UP000245133"/>
    </source>
</evidence>
<dbReference type="EMBL" id="BFBB01000007">
    <property type="protein sequence ID" value="GBF50751.1"/>
    <property type="molecule type" value="Genomic_DNA"/>
</dbReference>
<dbReference type="InterPro" id="IPR051911">
    <property type="entry name" value="SDR_oxidoreductase"/>
</dbReference>
<dbReference type="InterPro" id="IPR036291">
    <property type="entry name" value="NAD(P)-bd_dom_sf"/>
</dbReference>
<dbReference type="InterPro" id="IPR020904">
    <property type="entry name" value="Sc_DH/Rdtase_CS"/>
</dbReference>
<dbReference type="PROSITE" id="PS00061">
    <property type="entry name" value="ADH_SHORT"/>
    <property type="match status" value="1"/>
</dbReference>